<protein>
    <submittedName>
        <fullName evidence="1">Uncharacterized protein</fullName>
    </submittedName>
</protein>
<comment type="caution">
    <text evidence="1">The sequence shown here is derived from an EMBL/GenBank/DDBJ whole genome shotgun (WGS) entry which is preliminary data.</text>
</comment>
<sequence>KREWKVGKRDVGQCQSLGGKEPKELKLFFLELREIAQKKLLDNKVGENINETNDDS</sequence>
<dbReference type="AlphaFoldDB" id="A0AAN8RTU8"/>
<gene>
    <name evidence="1" type="ORF">RUM43_008557</name>
</gene>
<feature type="non-terminal residue" evidence="1">
    <location>
        <position position="1"/>
    </location>
</feature>
<accession>A0AAN8RTU8</accession>
<feature type="non-terminal residue" evidence="1">
    <location>
        <position position="56"/>
    </location>
</feature>
<dbReference type="Proteomes" id="UP001372834">
    <property type="component" value="Unassembled WGS sequence"/>
</dbReference>
<organism evidence="1 2">
    <name type="scientific">Polyplax serrata</name>
    <name type="common">Common mouse louse</name>
    <dbReference type="NCBI Taxonomy" id="468196"/>
    <lineage>
        <taxon>Eukaryota</taxon>
        <taxon>Metazoa</taxon>
        <taxon>Ecdysozoa</taxon>
        <taxon>Arthropoda</taxon>
        <taxon>Hexapoda</taxon>
        <taxon>Insecta</taxon>
        <taxon>Pterygota</taxon>
        <taxon>Neoptera</taxon>
        <taxon>Paraneoptera</taxon>
        <taxon>Psocodea</taxon>
        <taxon>Troctomorpha</taxon>
        <taxon>Phthiraptera</taxon>
        <taxon>Anoplura</taxon>
        <taxon>Polyplacidae</taxon>
        <taxon>Polyplax</taxon>
    </lineage>
</organism>
<evidence type="ECO:0000313" key="2">
    <source>
        <dbReference type="Proteomes" id="UP001372834"/>
    </source>
</evidence>
<proteinExistence type="predicted"/>
<name>A0AAN8RTU8_POLSC</name>
<evidence type="ECO:0000313" key="1">
    <source>
        <dbReference type="EMBL" id="KAK6622714.1"/>
    </source>
</evidence>
<dbReference type="EMBL" id="JAWJWE010000038">
    <property type="protein sequence ID" value="KAK6622714.1"/>
    <property type="molecule type" value="Genomic_DNA"/>
</dbReference>
<reference evidence="1 2" key="1">
    <citation type="submission" date="2023-10" db="EMBL/GenBank/DDBJ databases">
        <title>Genomes of two closely related lineages of the louse Polyplax serrata with different host specificities.</title>
        <authorList>
            <person name="Martinu J."/>
            <person name="Tarabai H."/>
            <person name="Stefka J."/>
            <person name="Hypsa V."/>
        </authorList>
    </citation>
    <scope>NUCLEOTIDE SEQUENCE [LARGE SCALE GENOMIC DNA]</scope>
    <source>
        <strain evidence="1">HR10_N</strain>
    </source>
</reference>